<evidence type="ECO:0000313" key="4">
    <source>
        <dbReference type="Proteomes" id="UP000247702"/>
    </source>
</evidence>
<dbReference type="SMART" id="SM00225">
    <property type="entry name" value="BTB"/>
    <property type="match status" value="1"/>
</dbReference>
<evidence type="ECO:0000313" key="3">
    <source>
        <dbReference type="EMBL" id="GBB89295.1"/>
    </source>
</evidence>
<feature type="domain" description="BTB" evidence="1">
    <location>
        <begin position="23"/>
        <end position="96"/>
    </location>
</feature>
<dbReference type="Gene3D" id="1.25.40.420">
    <property type="match status" value="1"/>
</dbReference>
<dbReference type="EMBL" id="BEXD01000668">
    <property type="protein sequence ID" value="GBB89295.1"/>
    <property type="molecule type" value="Genomic_DNA"/>
</dbReference>
<dbReference type="CDD" id="cd18186">
    <property type="entry name" value="BTB_POZ_ZBTB_KLHL-like"/>
    <property type="match status" value="1"/>
</dbReference>
<protein>
    <recommendedName>
        <fullName evidence="5">BTB domain-containing protein</fullName>
    </recommendedName>
</protein>
<dbReference type="Pfam" id="PF07534">
    <property type="entry name" value="TLD"/>
    <property type="match status" value="1"/>
</dbReference>
<dbReference type="Proteomes" id="UP000247702">
    <property type="component" value="Unassembled WGS sequence"/>
</dbReference>
<dbReference type="PROSITE" id="PS50097">
    <property type="entry name" value="BTB"/>
    <property type="match status" value="1"/>
</dbReference>
<proteinExistence type="predicted"/>
<dbReference type="InterPro" id="IPR011333">
    <property type="entry name" value="SKP1/BTB/POZ_sf"/>
</dbReference>
<gene>
    <name evidence="3" type="ORF">RclHR1_00160011</name>
</gene>
<dbReference type="InterPro" id="IPR000210">
    <property type="entry name" value="BTB/POZ_dom"/>
</dbReference>
<comment type="caution">
    <text evidence="3">The sequence shown here is derived from an EMBL/GenBank/DDBJ whole genome shotgun (WGS) entry which is preliminary data.</text>
</comment>
<dbReference type="Gene3D" id="3.30.710.10">
    <property type="entry name" value="Potassium Channel Kv1.1, Chain A"/>
    <property type="match status" value="1"/>
</dbReference>
<keyword evidence="4" id="KW-1185">Reference proteome</keyword>
<accession>A0A2Z6QI50</accession>
<organism evidence="3 4">
    <name type="scientific">Rhizophagus clarus</name>
    <dbReference type="NCBI Taxonomy" id="94130"/>
    <lineage>
        <taxon>Eukaryota</taxon>
        <taxon>Fungi</taxon>
        <taxon>Fungi incertae sedis</taxon>
        <taxon>Mucoromycota</taxon>
        <taxon>Glomeromycotina</taxon>
        <taxon>Glomeromycetes</taxon>
        <taxon>Glomerales</taxon>
        <taxon>Glomeraceae</taxon>
        <taxon>Rhizophagus</taxon>
    </lineage>
</organism>
<dbReference type="PANTHER" id="PTHR24410">
    <property type="entry name" value="HL07962P-RELATED"/>
    <property type="match status" value="1"/>
</dbReference>
<dbReference type="Pfam" id="PF00651">
    <property type="entry name" value="BTB"/>
    <property type="match status" value="1"/>
</dbReference>
<dbReference type="PROSITE" id="PS51886">
    <property type="entry name" value="TLDC"/>
    <property type="match status" value="1"/>
</dbReference>
<reference evidence="3 4" key="1">
    <citation type="submission" date="2017-11" db="EMBL/GenBank/DDBJ databases">
        <title>The genome of Rhizophagus clarus HR1 reveals common genetic basis of auxotrophy among arbuscular mycorrhizal fungi.</title>
        <authorList>
            <person name="Kobayashi Y."/>
        </authorList>
    </citation>
    <scope>NUCLEOTIDE SEQUENCE [LARGE SCALE GENOMIC DNA]</scope>
    <source>
        <strain evidence="3 4">HR1</strain>
    </source>
</reference>
<evidence type="ECO:0000259" key="2">
    <source>
        <dbReference type="PROSITE" id="PS51886"/>
    </source>
</evidence>
<sequence>MSSKFLTELSSDYEKLFKTEFGYDVIIHAGEEPNVKEIHAHSNILCIRSQYFCSAFSNEWAEKKDGKFILRKPNISPHLFNIIIRFIYCGNIELKDLQGPEVLKLLNAVDELNIQQLVSHIQEYLIENQTEFLDQNPTGILETVYQHETFTDLWNFCLEKICEEPDILFNSDKFIELKAPLLELLLKREDLNMDEIKIWEGLLKWCFAQQNMTNDPTKWSKEDITKIEMSLHRFIPLIRFYDIRPADFFYKVYCYKEILPQDLIHNLLEFHIVPNKKPNSNVLPSRMPKLDSTLVESSYIPLFASWIDKKDSSYKKNNIPYKFKLLYRSNRDGFNGKAFHKNCDNKGATIWIAKIQGSTQLIGGYNPLDWNGNSIWKKTTDSFIFNIIDGKDIKLGYVNDANHAVFCYNNCGPYTGDLYCRGSNNWSYHTNQNYYPNMNIPENFTIENYEVFQIIKQ</sequence>
<dbReference type="AlphaFoldDB" id="A0A2Z6QI50"/>
<name>A0A2Z6QI50_9GLOM</name>
<evidence type="ECO:0008006" key="5">
    <source>
        <dbReference type="Google" id="ProtNLM"/>
    </source>
</evidence>
<dbReference type="PANTHER" id="PTHR24410:SF23">
    <property type="entry name" value="BTB DOMAIN-CONTAINING PROTEIN-RELATED"/>
    <property type="match status" value="1"/>
</dbReference>
<evidence type="ECO:0000259" key="1">
    <source>
        <dbReference type="PROSITE" id="PS50097"/>
    </source>
</evidence>
<feature type="domain" description="TLDc" evidence="2">
    <location>
        <begin position="293"/>
        <end position="455"/>
    </location>
</feature>
<dbReference type="InterPro" id="IPR006571">
    <property type="entry name" value="TLDc_dom"/>
</dbReference>
<dbReference type="SUPFAM" id="SSF54695">
    <property type="entry name" value="POZ domain"/>
    <property type="match status" value="1"/>
</dbReference>
<dbReference type="InterPro" id="IPR051481">
    <property type="entry name" value="BTB-POZ/Galectin-3-binding"/>
</dbReference>